<dbReference type="AlphaFoldDB" id="A0A7T6XI81"/>
<dbReference type="SUPFAM" id="SSF103473">
    <property type="entry name" value="MFS general substrate transporter"/>
    <property type="match status" value="1"/>
</dbReference>
<feature type="transmembrane region" description="Helical" evidence="5">
    <location>
        <begin position="264"/>
        <end position="283"/>
    </location>
</feature>
<dbReference type="Pfam" id="PF07690">
    <property type="entry name" value="MFS_1"/>
    <property type="match status" value="1"/>
</dbReference>
<feature type="transmembrane region" description="Helical" evidence="5">
    <location>
        <begin position="295"/>
        <end position="317"/>
    </location>
</feature>
<organism evidence="7 8">
    <name type="scientific">Penicillium digitatum</name>
    <name type="common">Green mold</name>
    <dbReference type="NCBI Taxonomy" id="36651"/>
    <lineage>
        <taxon>Eukaryota</taxon>
        <taxon>Fungi</taxon>
        <taxon>Dikarya</taxon>
        <taxon>Ascomycota</taxon>
        <taxon>Pezizomycotina</taxon>
        <taxon>Eurotiomycetes</taxon>
        <taxon>Eurotiomycetidae</taxon>
        <taxon>Eurotiales</taxon>
        <taxon>Aspergillaceae</taxon>
        <taxon>Penicillium</taxon>
    </lineage>
</organism>
<evidence type="ECO:0000256" key="5">
    <source>
        <dbReference type="SAM" id="Phobius"/>
    </source>
</evidence>
<sequence length="635" mass="71339">MQSILQHHRIRRKLEQQFVTKHEKPDDVWTHEGLYDYHEEEIYTQPREPGDDFAAGRRREHGHRTFISGPALHPRHTTRSHLERQGDIEGAEVDPEVSTDPHTINAEETLGNTADIMVTGVERPWPADHATDSETDVESVKREKTIIVTFEGDCDTMDPHNWTLRRRVLTTILTSLTGVVVFWSSTIDSAALTTTEKTFHTRFEVETLPTALFLVGAGLGALITAPASEVFGRNPVYIPTMIGFMLFNLSAGLCQTVVQRIVCRGLAGLFGSAPAVLSAASLVDVWSRIERVYTFPIFAITIFTGALVGPIPGSFAVSAHSVSWRWVDWMTIILAGLVLILVVLFLPETYSPVLLYWKAKELRRMTGDDRYRSPLEFRKATFAKRMRVSLHQPVSLLLTEPIIMTHSVSLSLLFMVLYTFIAGYVSIYELEYHFRPTSTSLAFLGIEVGVLLSALTIPLSMWLIRREIYRSRERGQHRPDPEISLYMGMLGAPAVPASLFWMGWTAKLEISYWSPLVASVLYGFGTLCLFVSGYQYVADAFESHAASALSSLQMLRLVAAGVMTFIAETMYNKLGVSWTLTLLGGVSLLFLPVPYLLYWKGRRIRSWSSLDFKKHDGECRYGSSRCSIDVGLFPA</sequence>
<evidence type="ECO:0000256" key="4">
    <source>
        <dbReference type="ARBA" id="ARBA00023136"/>
    </source>
</evidence>
<dbReference type="PROSITE" id="PS50850">
    <property type="entry name" value="MFS"/>
    <property type="match status" value="1"/>
</dbReference>
<dbReference type="InterPro" id="IPR036259">
    <property type="entry name" value="MFS_trans_sf"/>
</dbReference>
<feature type="domain" description="Major facilitator superfamily (MFS) profile" evidence="6">
    <location>
        <begin position="170"/>
        <end position="602"/>
    </location>
</feature>
<name>A0A7T6XI81_PENDI</name>
<evidence type="ECO:0000256" key="2">
    <source>
        <dbReference type="ARBA" id="ARBA00022692"/>
    </source>
</evidence>
<feature type="transmembrane region" description="Helical" evidence="5">
    <location>
        <begin position="329"/>
        <end position="357"/>
    </location>
</feature>
<feature type="transmembrane region" description="Helical" evidence="5">
    <location>
        <begin position="207"/>
        <end position="225"/>
    </location>
</feature>
<dbReference type="GeneID" id="26235315"/>
<dbReference type="PANTHER" id="PTHR23502:SF188">
    <property type="entry name" value="MAJOR FACILITATOR SUPERFAMILY (MFS) PROFILE DOMAIN-CONTAINING PROTEIN"/>
    <property type="match status" value="1"/>
</dbReference>
<accession>A0A7T6XI81</accession>
<dbReference type="VEuPathDB" id="FungiDB:PDIP_69990"/>
<dbReference type="RefSeq" id="XP_014531156.2">
    <property type="nucleotide sequence ID" value="XM_014675670.2"/>
</dbReference>
<keyword evidence="2 5" id="KW-0812">Transmembrane</keyword>
<keyword evidence="3 5" id="KW-1133">Transmembrane helix</keyword>
<gene>
    <name evidence="7" type="ORF">Pdw03_4430</name>
</gene>
<dbReference type="Gene3D" id="1.20.1250.20">
    <property type="entry name" value="MFS general substrate transporter like domains"/>
    <property type="match status" value="1"/>
</dbReference>
<feature type="transmembrane region" description="Helical" evidence="5">
    <location>
        <begin position="237"/>
        <end position="258"/>
    </location>
</feature>
<dbReference type="GO" id="GO:0005886">
    <property type="term" value="C:plasma membrane"/>
    <property type="evidence" value="ECO:0007669"/>
    <property type="project" value="TreeGrafter"/>
</dbReference>
<protein>
    <submittedName>
        <fullName evidence="7">Major facilitator superfamily domain, general substrate transporter</fullName>
    </submittedName>
</protein>
<dbReference type="PANTHER" id="PTHR23502">
    <property type="entry name" value="MAJOR FACILITATOR SUPERFAMILY"/>
    <property type="match status" value="1"/>
</dbReference>
<feature type="transmembrane region" description="Helical" evidence="5">
    <location>
        <begin position="441"/>
        <end position="464"/>
    </location>
</feature>
<feature type="transmembrane region" description="Helical" evidence="5">
    <location>
        <begin position="394"/>
        <end position="421"/>
    </location>
</feature>
<dbReference type="GO" id="GO:0022857">
    <property type="term" value="F:transmembrane transporter activity"/>
    <property type="evidence" value="ECO:0007669"/>
    <property type="project" value="InterPro"/>
</dbReference>
<dbReference type="EMBL" id="CP060774">
    <property type="protein sequence ID" value="QQK41576.1"/>
    <property type="molecule type" value="Genomic_DNA"/>
</dbReference>
<dbReference type="InterPro" id="IPR020846">
    <property type="entry name" value="MFS_dom"/>
</dbReference>
<feature type="transmembrane region" description="Helical" evidence="5">
    <location>
        <begin position="168"/>
        <end position="187"/>
    </location>
</feature>
<dbReference type="KEGG" id="pdp:PDIP_69990"/>
<feature type="transmembrane region" description="Helical" evidence="5">
    <location>
        <begin position="546"/>
        <end position="566"/>
    </location>
</feature>
<reference evidence="7 8" key="1">
    <citation type="submission" date="2020-08" db="EMBL/GenBank/DDBJ databases">
        <title>The completed genome sequence of the pathogenic ascomycete fungus Penicillium digitatum.</title>
        <authorList>
            <person name="Wang M."/>
        </authorList>
    </citation>
    <scope>NUCLEOTIDE SEQUENCE [LARGE SCALE GENOMIC DNA]</scope>
    <source>
        <strain evidence="7 8">PdW03</strain>
    </source>
</reference>
<feature type="transmembrane region" description="Helical" evidence="5">
    <location>
        <begin position="578"/>
        <end position="598"/>
    </location>
</feature>
<evidence type="ECO:0000259" key="6">
    <source>
        <dbReference type="PROSITE" id="PS50850"/>
    </source>
</evidence>
<feature type="transmembrane region" description="Helical" evidence="5">
    <location>
        <begin position="485"/>
        <end position="504"/>
    </location>
</feature>
<comment type="subcellular location">
    <subcellularLocation>
        <location evidence="1">Membrane</location>
        <topology evidence="1">Multi-pass membrane protein</topology>
    </subcellularLocation>
</comment>
<keyword evidence="4 5" id="KW-0472">Membrane</keyword>
<dbReference type="Proteomes" id="UP000595662">
    <property type="component" value="Chromosome 1"/>
</dbReference>
<feature type="transmembrane region" description="Helical" evidence="5">
    <location>
        <begin position="510"/>
        <end position="534"/>
    </location>
</feature>
<evidence type="ECO:0000313" key="7">
    <source>
        <dbReference type="EMBL" id="QQK41576.1"/>
    </source>
</evidence>
<proteinExistence type="predicted"/>
<evidence type="ECO:0000313" key="8">
    <source>
        <dbReference type="Proteomes" id="UP000595662"/>
    </source>
</evidence>
<evidence type="ECO:0000256" key="1">
    <source>
        <dbReference type="ARBA" id="ARBA00004141"/>
    </source>
</evidence>
<dbReference type="InterPro" id="IPR011701">
    <property type="entry name" value="MFS"/>
</dbReference>
<evidence type="ECO:0000256" key="3">
    <source>
        <dbReference type="ARBA" id="ARBA00022989"/>
    </source>
</evidence>